<keyword evidence="2" id="KW-0472">Membrane</keyword>
<keyword evidence="2" id="KW-0812">Transmembrane</keyword>
<dbReference type="InterPro" id="IPR045749">
    <property type="entry name" value="DUF6090"/>
</dbReference>
<protein>
    <submittedName>
        <fullName evidence="3">DUF6090 family protein</fullName>
    </submittedName>
</protein>
<keyword evidence="1" id="KW-0175">Coiled coil</keyword>
<reference evidence="3 4" key="1">
    <citation type="submission" date="2024-04" db="EMBL/GenBank/DDBJ databases">
        <title>whole genome sequencing of Lutimonas vermicola strain IMCC1616.</title>
        <authorList>
            <person name="Bae S.S."/>
        </authorList>
    </citation>
    <scope>NUCLEOTIDE SEQUENCE [LARGE SCALE GENOMIC DNA]</scope>
    <source>
        <strain evidence="3 4">IMCC1616</strain>
    </source>
</reference>
<evidence type="ECO:0000313" key="3">
    <source>
        <dbReference type="EMBL" id="MEL4456501.1"/>
    </source>
</evidence>
<evidence type="ECO:0000256" key="1">
    <source>
        <dbReference type="SAM" id="Coils"/>
    </source>
</evidence>
<feature type="coiled-coil region" evidence="1">
    <location>
        <begin position="63"/>
        <end position="90"/>
    </location>
</feature>
<feature type="transmembrane region" description="Helical" evidence="2">
    <location>
        <begin position="28"/>
        <end position="49"/>
    </location>
</feature>
<name>A0ABU9L229_9FLAO</name>
<sequence length="244" mass="28466">MIKFFRHIRQNLLAEGKTGKPALPAGRYFKYAIGEIVLVMIGILLALQINNWNESQKMNKWEHRFLIDLKNELEVNLNQLEEINNRHKSVGNACIELKSLLNTATIKEKSKIDSVYSLTLFQTTFFPTTGVYDSGLSAGKIENIKNDKLKYDIMNLYNHYYKRLVYNGAILDGVIGNIDLDRDQYFDRSSWKLKSWKYIESPEFVLKLDYLYGRNIEYTFLTQENVKEIKRLISSISDELAEND</sequence>
<keyword evidence="4" id="KW-1185">Reference proteome</keyword>
<gene>
    <name evidence="3" type="ORF">AABB81_11380</name>
</gene>
<dbReference type="EMBL" id="JBCDNA010000002">
    <property type="protein sequence ID" value="MEL4456501.1"/>
    <property type="molecule type" value="Genomic_DNA"/>
</dbReference>
<accession>A0ABU9L229</accession>
<evidence type="ECO:0000313" key="4">
    <source>
        <dbReference type="Proteomes" id="UP001474120"/>
    </source>
</evidence>
<evidence type="ECO:0000256" key="2">
    <source>
        <dbReference type="SAM" id="Phobius"/>
    </source>
</evidence>
<dbReference type="Pfam" id="PF19578">
    <property type="entry name" value="DUF6090"/>
    <property type="match status" value="1"/>
</dbReference>
<proteinExistence type="predicted"/>
<organism evidence="3 4">
    <name type="scientific">Lutimonas vermicola</name>
    <dbReference type="NCBI Taxonomy" id="414288"/>
    <lineage>
        <taxon>Bacteria</taxon>
        <taxon>Pseudomonadati</taxon>
        <taxon>Bacteroidota</taxon>
        <taxon>Flavobacteriia</taxon>
        <taxon>Flavobacteriales</taxon>
        <taxon>Flavobacteriaceae</taxon>
        <taxon>Lutimonas</taxon>
    </lineage>
</organism>
<dbReference type="RefSeq" id="WP_342160647.1">
    <property type="nucleotide sequence ID" value="NZ_JBCDNA010000002.1"/>
</dbReference>
<comment type="caution">
    <text evidence="3">The sequence shown here is derived from an EMBL/GenBank/DDBJ whole genome shotgun (WGS) entry which is preliminary data.</text>
</comment>
<keyword evidence="2" id="KW-1133">Transmembrane helix</keyword>
<dbReference type="Proteomes" id="UP001474120">
    <property type="component" value="Unassembled WGS sequence"/>
</dbReference>